<dbReference type="EMBL" id="CAXLJL010000156">
    <property type="protein sequence ID" value="CAL5133094.1"/>
    <property type="molecule type" value="Genomic_DNA"/>
</dbReference>
<dbReference type="GO" id="GO:0016020">
    <property type="term" value="C:membrane"/>
    <property type="evidence" value="ECO:0007669"/>
    <property type="project" value="UniProtKB-SubCell"/>
</dbReference>
<organism evidence="7 8">
    <name type="scientific">Calicophoron daubneyi</name>
    <name type="common">Rumen fluke</name>
    <name type="synonym">Paramphistomum daubneyi</name>
    <dbReference type="NCBI Taxonomy" id="300641"/>
    <lineage>
        <taxon>Eukaryota</taxon>
        <taxon>Metazoa</taxon>
        <taxon>Spiralia</taxon>
        <taxon>Lophotrochozoa</taxon>
        <taxon>Platyhelminthes</taxon>
        <taxon>Trematoda</taxon>
        <taxon>Digenea</taxon>
        <taxon>Plagiorchiida</taxon>
        <taxon>Pronocephalata</taxon>
        <taxon>Paramphistomoidea</taxon>
        <taxon>Paramphistomidae</taxon>
        <taxon>Calicophoron</taxon>
    </lineage>
</organism>
<dbReference type="PANTHER" id="PTHR45698:SF1">
    <property type="entry name" value="TRACE AMINE-ASSOCIATED RECEPTOR 13C-LIKE"/>
    <property type="match status" value="1"/>
</dbReference>
<evidence type="ECO:0000256" key="1">
    <source>
        <dbReference type="ARBA" id="ARBA00004370"/>
    </source>
</evidence>
<keyword evidence="4 5" id="KW-0472">Membrane</keyword>
<evidence type="ECO:0000313" key="7">
    <source>
        <dbReference type="EMBL" id="CAL5133094.1"/>
    </source>
</evidence>
<evidence type="ECO:0000259" key="6">
    <source>
        <dbReference type="PROSITE" id="PS50262"/>
    </source>
</evidence>
<feature type="transmembrane region" description="Helical" evidence="5">
    <location>
        <begin position="88"/>
        <end position="113"/>
    </location>
</feature>
<evidence type="ECO:0000256" key="4">
    <source>
        <dbReference type="ARBA" id="ARBA00023136"/>
    </source>
</evidence>
<accession>A0AAV2TAK8</accession>
<feature type="domain" description="G-protein coupled receptors family 1 profile" evidence="6">
    <location>
        <begin position="101"/>
        <end position="296"/>
    </location>
</feature>
<proteinExistence type="predicted"/>
<feature type="transmembrane region" description="Helical" evidence="5">
    <location>
        <begin position="243"/>
        <end position="269"/>
    </location>
</feature>
<dbReference type="AlphaFoldDB" id="A0AAV2TAK8"/>
<name>A0AAV2TAK8_CALDB</name>
<dbReference type="PROSITE" id="PS50262">
    <property type="entry name" value="G_PROTEIN_RECEP_F1_2"/>
    <property type="match status" value="1"/>
</dbReference>
<keyword evidence="3 5" id="KW-1133">Transmembrane helix</keyword>
<dbReference type="CDD" id="cd00637">
    <property type="entry name" value="7tm_classA_rhodopsin-like"/>
    <property type="match status" value="1"/>
</dbReference>
<comment type="caution">
    <text evidence="7">The sequence shown here is derived from an EMBL/GenBank/DDBJ whole genome shotgun (WGS) entry which is preliminary data.</text>
</comment>
<evidence type="ECO:0000256" key="2">
    <source>
        <dbReference type="ARBA" id="ARBA00022692"/>
    </source>
</evidence>
<feature type="transmembrane region" description="Helical" evidence="5">
    <location>
        <begin position="6"/>
        <end position="33"/>
    </location>
</feature>
<reference evidence="7" key="1">
    <citation type="submission" date="2024-06" db="EMBL/GenBank/DDBJ databases">
        <authorList>
            <person name="Liu X."/>
            <person name="Lenzi L."/>
            <person name="Haldenby T S."/>
            <person name="Uol C."/>
        </authorList>
    </citation>
    <scope>NUCLEOTIDE SEQUENCE</scope>
</reference>
<sequence>MGDSRSAGILAIEILVCSTGVLLNLFILGFLHFHRIGSLLTTRLFKIQCIFDSVASLLALIYLMSNEVPSSFSITTRTFFCHEWKSGLLLWFTVFLSRNNLLCIAFDYVRAVLRPARYKRKSHTAIVFYCIFTISYSFVLCVPIHFDVHFNQTTCIHKLEHIEIYEFKVCALFSIYFWTVFGYLLTVLIVVILLTNAIREIRRLGRRRNRLSNLSLDSKTTGDVKNLSSNNAYRTASQITIRAAFLGLLFIITHLYHVIYFFLCAYGVVKFSVTSKANRLATLLDVTNSTFNPAVMMLFNPSLQRKITSFLLPFKRGRPSSTPPNFLSH</sequence>
<evidence type="ECO:0000256" key="3">
    <source>
        <dbReference type="ARBA" id="ARBA00022989"/>
    </source>
</evidence>
<protein>
    <recommendedName>
        <fullName evidence="6">G-protein coupled receptors family 1 profile domain-containing protein</fullName>
    </recommendedName>
</protein>
<dbReference type="PANTHER" id="PTHR45698">
    <property type="entry name" value="TRACE AMINE-ASSOCIATED RECEPTOR 19N-RELATED"/>
    <property type="match status" value="1"/>
</dbReference>
<dbReference type="Proteomes" id="UP001497525">
    <property type="component" value="Unassembled WGS sequence"/>
</dbReference>
<dbReference type="Gene3D" id="1.20.1070.10">
    <property type="entry name" value="Rhodopsin 7-helix transmembrane proteins"/>
    <property type="match status" value="1"/>
</dbReference>
<evidence type="ECO:0000313" key="8">
    <source>
        <dbReference type="Proteomes" id="UP001497525"/>
    </source>
</evidence>
<dbReference type="SUPFAM" id="SSF81321">
    <property type="entry name" value="Family A G protein-coupled receptor-like"/>
    <property type="match status" value="1"/>
</dbReference>
<gene>
    <name evidence="7" type="ORF">CDAUBV1_LOCUS6378</name>
</gene>
<comment type="subcellular location">
    <subcellularLocation>
        <location evidence="1">Membrane</location>
    </subcellularLocation>
</comment>
<evidence type="ECO:0000256" key="5">
    <source>
        <dbReference type="SAM" id="Phobius"/>
    </source>
</evidence>
<feature type="transmembrane region" description="Helical" evidence="5">
    <location>
        <begin position="125"/>
        <end position="146"/>
    </location>
</feature>
<dbReference type="InterPro" id="IPR017452">
    <property type="entry name" value="GPCR_Rhodpsn_7TM"/>
</dbReference>
<feature type="transmembrane region" description="Helical" evidence="5">
    <location>
        <begin position="175"/>
        <end position="198"/>
    </location>
</feature>
<keyword evidence="2 5" id="KW-0812">Transmembrane</keyword>
<feature type="transmembrane region" description="Helical" evidence="5">
    <location>
        <begin position="45"/>
        <end position="64"/>
    </location>
</feature>